<keyword evidence="2 4" id="KW-0442">Lipid degradation</keyword>
<dbReference type="SUPFAM" id="SSF52151">
    <property type="entry name" value="FabD/lysophospholipase-like"/>
    <property type="match status" value="1"/>
</dbReference>
<feature type="active site" description="Proton acceptor" evidence="4">
    <location>
        <position position="213"/>
    </location>
</feature>
<dbReference type="CDD" id="cd07205">
    <property type="entry name" value="Pat_PNPLA6_PNPLA7_NTE1_like"/>
    <property type="match status" value="1"/>
</dbReference>
<dbReference type="EMBL" id="CP060784">
    <property type="protein sequence ID" value="QNP53540.1"/>
    <property type="molecule type" value="Genomic_DNA"/>
</dbReference>
<feature type="active site" description="Nucleophile" evidence="4">
    <location>
        <position position="63"/>
    </location>
</feature>
<evidence type="ECO:0000256" key="4">
    <source>
        <dbReference type="PROSITE-ProRule" id="PRU01161"/>
    </source>
</evidence>
<evidence type="ECO:0000256" key="1">
    <source>
        <dbReference type="ARBA" id="ARBA00022801"/>
    </source>
</evidence>
<evidence type="ECO:0000259" key="5">
    <source>
        <dbReference type="PROSITE" id="PS51635"/>
    </source>
</evidence>
<feature type="domain" description="PNPLA" evidence="5">
    <location>
        <begin position="30"/>
        <end position="226"/>
    </location>
</feature>
<dbReference type="Proteomes" id="UP000516093">
    <property type="component" value="Chromosome"/>
</dbReference>
<dbReference type="KEGG" id="hqi:H9L05_08260"/>
<dbReference type="GO" id="GO:0016042">
    <property type="term" value="P:lipid catabolic process"/>
    <property type="evidence" value="ECO:0007669"/>
    <property type="project" value="UniProtKB-UniRule"/>
</dbReference>
<feature type="short sequence motif" description="DGA/G" evidence="4">
    <location>
        <begin position="213"/>
        <end position="215"/>
    </location>
</feature>
<evidence type="ECO:0000313" key="6">
    <source>
        <dbReference type="EMBL" id="QNP53540.1"/>
    </source>
</evidence>
<evidence type="ECO:0000313" key="7">
    <source>
        <dbReference type="Proteomes" id="UP000516093"/>
    </source>
</evidence>
<accession>A0A7H0GZ24</accession>
<keyword evidence="1 4" id="KW-0378">Hydrolase</keyword>
<dbReference type="InterPro" id="IPR016035">
    <property type="entry name" value="Acyl_Trfase/lysoPLipase"/>
</dbReference>
<dbReference type="GO" id="GO:0016787">
    <property type="term" value="F:hydrolase activity"/>
    <property type="evidence" value="ECO:0007669"/>
    <property type="project" value="UniProtKB-UniRule"/>
</dbReference>
<dbReference type="PANTHER" id="PTHR14226">
    <property type="entry name" value="NEUROPATHY TARGET ESTERASE/SWISS CHEESE D.MELANOGASTER"/>
    <property type="match status" value="1"/>
</dbReference>
<keyword evidence="3 4" id="KW-0443">Lipid metabolism</keyword>
<reference evidence="6 7" key="1">
    <citation type="submission" date="2020-08" db="EMBL/GenBank/DDBJ databases">
        <title>Genome sequence of Hymenobacter qilianensis JCM 19763T.</title>
        <authorList>
            <person name="Hyun D.-W."/>
            <person name="Bae J.-W."/>
        </authorList>
    </citation>
    <scope>NUCLEOTIDE SEQUENCE [LARGE SCALE GENOMIC DNA]</scope>
    <source>
        <strain evidence="6 7">JCM 19763</strain>
    </source>
</reference>
<protein>
    <submittedName>
        <fullName evidence="6">Patatin-like phospholipase family protein</fullName>
    </submittedName>
</protein>
<dbReference type="InterPro" id="IPR002641">
    <property type="entry name" value="PNPLA_dom"/>
</dbReference>
<name>A0A7H0GZ24_9BACT</name>
<feature type="short sequence motif" description="GXGXXG" evidence="4">
    <location>
        <begin position="34"/>
        <end position="39"/>
    </location>
</feature>
<dbReference type="PANTHER" id="PTHR14226:SF29">
    <property type="entry name" value="NEUROPATHY TARGET ESTERASE SWS"/>
    <property type="match status" value="1"/>
</dbReference>
<dbReference type="PROSITE" id="PS51635">
    <property type="entry name" value="PNPLA"/>
    <property type="match status" value="1"/>
</dbReference>
<keyword evidence="7" id="KW-1185">Reference proteome</keyword>
<dbReference type="InterPro" id="IPR050301">
    <property type="entry name" value="NTE"/>
</dbReference>
<dbReference type="AlphaFoldDB" id="A0A7H0GZ24"/>
<evidence type="ECO:0000256" key="2">
    <source>
        <dbReference type="ARBA" id="ARBA00022963"/>
    </source>
</evidence>
<evidence type="ECO:0000256" key="3">
    <source>
        <dbReference type="ARBA" id="ARBA00023098"/>
    </source>
</evidence>
<dbReference type="RefSeq" id="WP_187733753.1">
    <property type="nucleotide sequence ID" value="NZ_BMFN01000001.1"/>
</dbReference>
<organism evidence="6 7">
    <name type="scientific">Hymenobacter qilianensis</name>
    <dbReference type="NCBI Taxonomy" id="1385715"/>
    <lineage>
        <taxon>Bacteria</taxon>
        <taxon>Pseudomonadati</taxon>
        <taxon>Bacteroidota</taxon>
        <taxon>Cytophagia</taxon>
        <taxon>Cytophagales</taxon>
        <taxon>Hymenobacteraceae</taxon>
        <taxon>Hymenobacter</taxon>
    </lineage>
</organism>
<feature type="short sequence motif" description="GXSXG" evidence="4">
    <location>
        <begin position="61"/>
        <end position="65"/>
    </location>
</feature>
<dbReference type="Pfam" id="PF01734">
    <property type="entry name" value="Patatin"/>
    <property type="match status" value="1"/>
</dbReference>
<proteinExistence type="predicted"/>
<dbReference type="Gene3D" id="3.40.1090.10">
    <property type="entry name" value="Cytosolic phospholipase A2 catalytic domain"/>
    <property type="match status" value="2"/>
</dbReference>
<sequence>MIRNWFLFFGLLIIGLGGPTLPAQAQKVGLVLSGGGAKGLAHVGVLKVLEKNKIPIDYIIGTSMGSVVGAMYSAGYSPAEIEEIVMDPDFQYWVSGEQLQDKAFNYLNADASPAALRVGVAIDSSLNTRISPNLINDVNLNFALAKFLAPAAAAANYDFDNLFIPFRCLAAEVFTRKQVVQESGSLADAVRNSMAVPLVFRPIRNPDGRYLFDGGIYNNFPTDVMRSAFQPDIIIGVNVGDVAYKKYPFEKDDELLLGSIVFLGADVADTLAVGPNGVFIQPDLEGYGATDFDKVRELIELGEKAAQDKLTQMLRRIPRRVDTLALASRRREFQNSAPGPAFKRVTVQGLAKNQNTYVSRFFRREGRSYSIDEIEEGYYRLAADDFFRNIYPRIRYDKEQQGYIFNIDARQNNNLSAEAGFVLATRAVDNIYVGLEYRWLTKYLYSAAANANLGRFYNAVQGRFRVSIPEKLPFFVEPSVTYNNWSYQQTGGLLGRDIQNTLIEQSDLALGLQIGISPRYRSRVSLEAGYFGNQDNYANTREVSSSDVLDRTSFRGLTAALRYSRNSLNRKQYPTAGRRALASIRGVRGTEIYSPGSTSVFENEYRDDHQWLQLSATAEQYFMLPSKKQIWGYFGEVVVSGQARFANFRSSQTTSPVFSPLVDSRTLFLDNYRSPRYAAAGLRFSQSLLASKLEWRSEAFTHLVYKPLRDSEGQRAIQKSGFDRPRLTASTGFVYQTPVGPLALHGIYYDDSAKRFGVFGHIGYLLFHGRSLD</sequence>
<gene>
    <name evidence="6" type="ORF">H9L05_08260</name>
</gene>